<keyword evidence="4 7" id="KW-0812">Transmembrane</keyword>
<keyword evidence="6 7" id="KW-0472">Membrane</keyword>
<dbReference type="InterPro" id="IPR045275">
    <property type="entry name" value="MscS_archaea/bacteria_type"/>
</dbReference>
<comment type="caution">
    <text evidence="11">The sequence shown here is derived from an EMBL/GenBank/DDBJ whole genome shotgun (WGS) entry which is preliminary data.</text>
</comment>
<dbReference type="Gene3D" id="1.10.287.1260">
    <property type="match status" value="1"/>
</dbReference>
<feature type="chain" id="PRO_5045339116" evidence="8">
    <location>
        <begin position="21"/>
        <end position="522"/>
    </location>
</feature>
<evidence type="ECO:0000256" key="8">
    <source>
        <dbReference type="SAM" id="SignalP"/>
    </source>
</evidence>
<dbReference type="SUPFAM" id="SSF50182">
    <property type="entry name" value="Sm-like ribonucleoproteins"/>
    <property type="match status" value="1"/>
</dbReference>
<accession>A0ABW2L2B0</accession>
<name>A0ABW2L2B0_9BACT</name>
<evidence type="ECO:0000256" key="4">
    <source>
        <dbReference type="ARBA" id="ARBA00022692"/>
    </source>
</evidence>
<keyword evidence="5 7" id="KW-1133">Transmembrane helix</keyword>
<dbReference type="EMBL" id="JBHTBS010000002">
    <property type="protein sequence ID" value="MFC7336453.1"/>
    <property type="molecule type" value="Genomic_DNA"/>
</dbReference>
<evidence type="ECO:0000259" key="9">
    <source>
        <dbReference type="Pfam" id="PF00924"/>
    </source>
</evidence>
<evidence type="ECO:0000256" key="6">
    <source>
        <dbReference type="ARBA" id="ARBA00023136"/>
    </source>
</evidence>
<dbReference type="Pfam" id="PF21082">
    <property type="entry name" value="MS_channel_3rd"/>
    <property type="match status" value="1"/>
</dbReference>
<evidence type="ECO:0000313" key="12">
    <source>
        <dbReference type="Proteomes" id="UP001596472"/>
    </source>
</evidence>
<evidence type="ECO:0000256" key="5">
    <source>
        <dbReference type="ARBA" id="ARBA00022989"/>
    </source>
</evidence>
<dbReference type="InterPro" id="IPR006685">
    <property type="entry name" value="MscS_channel_2nd"/>
</dbReference>
<feature type="domain" description="Mechanosensitive ion channel MscS C-terminal" evidence="10">
    <location>
        <begin position="424"/>
        <end position="504"/>
    </location>
</feature>
<keyword evidence="12" id="KW-1185">Reference proteome</keyword>
<protein>
    <submittedName>
        <fullName evidence="11">Mechanosensitive ion channel family protein</fullName>
    </submittedName>
</protein>
<dbReference type="Proteomes" id="UP001596472">
    <property type="component" value="Unassembled WGS sequence"/>
</dbReference>
<dbReference type="InterPro" id="IPR049278">
    <property type="entry name" value="MS_channel_C"/>
</dbReference>
<feature type="transmembrane region" description="Helical" evidence="7">
    <location>
        <begin position="332"/>
        <end position="359"/>
    </location>
</feature>
<dbReference type="RefSeq" id="WP_379709672.1">
    <property type="nucleotide sequence ID" value="NZ_JBHTBS010000002.1"/>
</dbReference>
<reference evidence="12" key="1">
    <citation type="journal article" date="2019" name="Int. J. Syst. Evol. Microbiol.">
        <title>The Global Catalogue of Microorganisms (GCM) 10K type strain sequencing project: providing services to taxonomists for standard genome sequencing and annotation.</title>
        <authorList>
            <consortium name="The Broad Institute Genomics Platform"/>
            <consortium name="The Broad Institute Genome Sequencing Center for Infectious Disease"/>
            <person name="Wu L."/>
            <person name="Ma J."/>
        </authorList>
    </citation>
    <scope>NUCLEOTIDE SEQUENCE [LARGE SCALE GENOMIC DNA]</scope>
    <source>
        <strain evidence="12">CGMCC 4.1467</strain>
    </source>
</reference>
<evidence type="ECO:0000313" key="11">
    <source>
        <dbReference type="EMBL" id="MFC7336453.1"/>
    </source>
</evidence>
<feature type="signal peptide" evidence="8">
    <location>
        <begin position="1"/>
        <end position="20"/>
    </location>
</feature>
<dbReference type="Pfam" id="PF00924">
    <property type="entry name" value="MS_channel_2nd"/>
    <property type="match status" value="1"/>
</dbReference>
<dbReference type="PANTHER" id="PTHR30221">
    <property type="entry name" value="SMALL-CONDUCTANCE MECHANOSENSITIVE CHANNEL"/>
    <property type="match status" value="1"/>
</dbReference>
<evidence type="ECO:0000256" key="3">
    <source>
        <dbReference type="ARBA" id="ARBA00022475"/>
    </source>
</evidence>
<dbReference type="PANTHER" id="PTHR30221:SF18">
    <property type="entry name" value="SLL0590 PROTEIN"/>
    <property type="match status" value="1"/>
</dbReference>
<gene>
    <name evidence="11" type="ORF">ACFQY0_04625</name>
</gene>
<evidence type="ECO:0000256" key="7">
    <source>
        <dbReference type="SAM" id="Phobius"/>
    </source>
</evidence>
<feature type="transmembrane region" description="Helical" evidence="7">
    <location>
        <begin position="202"/>
        <end position="227"/>
    </location>
</feature>
<dbReference type="InterPro" id="IPR010920">
    <property type="entry name" value="LSM_dom_sf"/>
</dbReference>
<dbReference type="InterPro" id="IPR023408">
    <property type="entry name" value="MscS_beta-dom_sf"/>
</dbReference>
<keyword evidence="8" id="KW-0732">Signal</keyword>
<dbReference type="InterPro" id="IPR011066">
    <property type="entry name" value="MscS_channel_C_sf"/>
</dbReference>
<feature type="transmembrane region" description="Helical" evidence="7">
    <location>
        <begin position="247"/>
        <end position="267"/>
    </location>
</feature>
<dbReference type="Gene3D" id="2.30.30.60">
    <property type="match status" value="1"/>
</dbReference>
<evidence type="ECO:0000256" key="1">
    <source>
        <dbReference type="ARBA" id="ARBA00004651"/>
    </source>
</evidence>
<feature type="transmembrane region" description="Helical" evidence="7">
    <location>
        <begin position="303"/>
        <end position="320"/>
    </location>
</feature>
<comment type="subcellular location">
    <subcellularLocation>
        <location evidence="1">Cell membrane</location>
        <topology evidence="1">Multi-pass membrane protein</topology>
    </subcellularLocation>
</comment>
<evidence type="ECO:0000256" key="2">
    <source>
        <dbReference type="ARBA" id="ARBA00008017"/>
    </source>
</evidence>
<organism evidence="11 12">
    <name type="scientific">Haloferula chungangensis</name>
    <dbReference type="NCBI Taxonomy" id="1048331"/>
    <lineage>
        <taxon>Bacteria</taxon>
        <taxon>Pseudomonadati</taxon>
        <taxon>Verrucomicrobiota</taxon>
        <taxon>Verrucomicrobiia</taxon>
        <taxon>Verrucomicrobiales</taxon>
        <taxon>Verrucomicrobiaceae</taxon>
        <taxon>Haloferula</taxon>
    </lineage>
</organism>
<feature type="domain" description="Mechanosensitive ion channel MscS" evidence="9">
    <location>
        <begin position="346"/>
        <end position="412"/>
    </location>
</feature>
<sequence>MIRLHLVVLFLFLFNAPLFAEDRADKENTPEPAELVVWQRDIVTFRASIATLSPTIRRDTALRRIQELPEFSLYDPVTAQSVKLGDLNGVSFLSGKRLLFTLVEGDINSADGETLEGLSSSVVTRLDALRIARLEQRNWKINLKGFGISVLATLVLAAFLYGLQKLNRIIRRFFVRSTSKLSTLKQRDLDLRPAFLQISRRITAILISVIGIGACYLWITAVLGQFPFSAPWAAVLGKHVTHLGGEFFSSVLASIPNLLMVVLIFFLTRGTARITTQVLRSFEGETESDSAFAKDTARATRRIASVLIWIFGLVIAYPYIPGSDSDAFKGVGVLLGLMISLGSTGLVNQLMSGFVVLYSGAVRTGEYARVGDVEGVITDIGLLSTKVRTPKNEYVTVPNAVLIAKDTLNYSRLVDDQRTELCTAVTIGYDTPWRQVHELLLRAADRTPGIRENPEPKVVQTALSDFYVAYELRFVPADITRKGAVLSDLHQRIQDAFAEAKVQIMSPNFVAQPEALVLPPEE</sequence>
<proteinExistence type="inferred from homology"/>
<dbReference type="Gene3D" id="3.30.70.100">
    <property type="match status" value="1"/>
</dbReference>
<comment type="similarity">
    <text evidence="2">Belongs to the MscS (TC 1.A.23) family.</text>
</comment>
<keyword evidence="3" id="KW-1003">Cell membrane</keyword>
<evidence type="ECO:0000259" key="10">
    <source>
        <dbReference type="Pfam" id="PF21082"/>
    </source>
</evidence>
<dbReference type="SUPFAM" id="SSF82689">
    <property type="entry name" value="Mechanosensitive channel protein MscS (YggB), C-terminal domain"/>
    <property type="match status" value="1"/>
</dbReference>
<feature type="transmembrane region" description="Helical" evidence="7">
    <location>
        <begin position="145"/>
        <end position="163"/>
    </location>
</feature>